<dbReference type="EMBL" id="BOON01000061">
    <property type="protein sequence ID" value="GII25907.1"/>
    <property type="molecule type" value="Genomic_DNA"/>
</dbReference>
<proteinExistence type="predicted"/>
<dbReference type="Proteomes" id="UP000599074">
    <property type="component" value="Unassembled WGS sequence"/>
</dbReference>
<name>A0A8J3THK3_9ACTN</name>
<comment type="caution">
    <text evidence="1">The sequence shown here is derived from an EMBL/GenBank/DDBJ whole genome shotgun (WGS) entry which is preliminary data.</text>
</comment>
<organism evidence="1 2">
    <name type="scientific">Planosporangium mesophilum</name>
    <dbReference type="NCBI Taxonomy" id="689768"/>
    <lineage>
        <taxon>Bacteria</taxon>
        <taxon>Bacillati</taxon>
        <taxon>Actinomycetota</taxon>
        <taxon>Actinomycetes</taxon>
        <taxon>Micromonosporales</taxon>
        <taxon>Micromonosporaceae</taxon>
        <taxon>Planosporangium</taxon>
    </lineage>
</organism>
<accession>A0A8J3THK3</accession>
<evidence type="ECO:0000313" key="1">
    <source>
        <dbReference type="EMBL" id="GII25907.1"/>
    </source>
</evidence>
<protein>
    <submittedName>
        <fullName evidence="1">Uncharacterized protein</fullName>
    </submittedName>
</protein>
<dbReference type="AlphaFoldDB" id="A0A8J3THK3"/>
<evidence type="ECO:0000313" key="2">
    <source>
        <dbReference type="Proteomes" id="UP000599074"/>
    </source>
</evidence>
<gene>
    <name evidence="1" type="ORF">Pme01_55040</name>
</gene>
<keyword evidence="2" id="KW-1185">Reference proteome</keyword>
<reference evidence="1" key="1">
    <citation type="submission" date="2021-01" db="EMBL/GenBank/DDBJ databases">
        <title>Whole genome shotgun sequence of Planosporangium mesophilum NBRC 109066.</title>
        <authorList>
            <person name="Komaki H."/>
            <person name="Tamura T."/>
        </authorList>
    </citation>
    <scope>NUCLEOTIDE SEQUENCE</scope>
    <source>
        <strain evidence="1">NBRC 109066</strain>
    </source>
</reference>
<sequence length="595" mass="63088">MLSVAGATVVVNSSRPANAESVRVSTSSVTGSDGTVFTVTNHLVTGAVSGTAEPRRPREWLVVWAGDRNVVDTTGADIRNAPLRVTPAMLPADLGDALPGPDFLAVIDADRGSPTYGKVVNTATVGPLVENEPHHMQYIYHRGDKIFAGGLFSSATYVFDVGALPDVKLSGVTLPTDTACGSVPDAYWVLSDHTAYGTYMGGPVLPGPCVYSNGAIRFGNGYAGTPGEVVRIGPNGAVLSQTSAAQATPEDPARCVSVPPLLAASCANPHGIQVREDLNRMVTSDYAEPRDILFDPVKTPSPYVTRNTVRTWDIADRNAPRLASVSVLPDGPRTERNPAHEENSAAMETTVTNLPNHRGAFVATMCGGVIYYAPDITVPRPVWREVFDDTTAARAIDPTVTEGAGCDGGGWVQTSLDDRYLYHAVIGRSPGSQSPTDAGSPKMVYALDISALLASGGNPSCAIDDIREVYDGGAEADCPRLVSTLPVDDVTTGGPHWGTLDNFRLGDDGYFHETTDVRRIAISNYFVARSGIDGNHKVCMVDADAGGRLSLDTSFRDENEGTVCVTFNRTHWPHGDHGAAKPHAELFVVADDDLR</sequence>